<dbReference type="GO" id="GO:0006412">
    <property type="term" value="P:translation"/>
    <property type="evidence" value="ECO:0007669"/>
    <property type="project" value="InterPro"/>
</dbReference>
<dbReference type="PANTHER" id="PTHR11722:SF0">
    <property type="entry name" value="LARGE RIBOSOMAL SUBUNIT PROTEIN EL13"/>
    <property type="match status" value="1"/>
</dbReference>
<keyword evidence="3" id="KW-0687">Ribonucleoprotein</keyword>
<protein>
    <submittedName>
        <fullName evidence="4">60s ribosomal protein l13-2</fullName>
    </submittedName>
</protein>
<gene>
    <name evidence="4" type="primary">RL132_0</name>
    <name evidence="4" type="ORF">A4A49_55048</name>
</gene>
<dbReference type="Proteomes" id="UP000187609">
    <property type="component" value="Unassembled WGS sequence"/>
</dbReference>
<dbReference type="AlphaFoldDB" id="A0A1J6KDM6"/>
<dbReference type="InterPro" id="IPR001380">
    <property type="entry name" value="Ribosomal_eL13"/>
</dbReference>
<dbReference type="STRING" id="49451.A0A1J6KDM6"/>
<keyword evidence="2 4" id="KW-0689">Ribosomal protein</keyword>
<dbReference type="Pfam" id="PF01294">
    <property type="entry name" value="Ribosomal_L13e"/>
    <property type="match status" value="1"/>
</dbReference>
<evidence type="ECO:0000313" key="4">
    <source>
        <dbReference type="EMBL" id="OIT28170.1"/>
    </source>
</evidence>
<proteinExistence type="inferred from homology"/>
<evidence type="ECO:0000256" key="2">
    <source>
        <dbReference type="ARBA" id="ARBA00022980"/>
    </source>
</evidence>
<dbReference type="GO" id="GO:0003735">
    <property type="term" value="F:structural constituent of ribosome"/>
    <property type="evidence" value="ECO:0007669"/>
    <property type="project" value="InterPro"/>
</dbReference>
<dbReference type="Gramene" id="OIT28170">
    <property type="protein sequence ID" value="OIT28170"/>
    <property type="gene ID" value="A4A49_55048"/>
</dbReference>
<dbReference type="GO" id="GO:0022625">
    <property type="term" value="C:cytosolic large ribosomal subunit"/>
    <property type="evidence" value="ECO:0007669"/>
    <property type="project" value="TreeGrafter"/>
</dbReference>
<reference evidence="4" key="1">
    <citation type="submission" date="2016-11" db="EMBL/GenBank/DDBJ databases">
        <title>The genome of Nicotiana attenuata.</title>
        <authorList>
            <person name="Xu S."/>
            <person name="Brockmoeller T."/>
            <person name="Gaquerel E."/>
            <person name="Navarro A."/>
            <person name="Kuhl H."/>
            <person name="Gase K."/>
            <person name="Ling Z."/>
            <person name="Zhou W."/>
            <person name="Kreitzer C."/>
            <person name="Stanke M."/>
            <person name="Tang H."/>
            <person name="Lyons E."/>
            <person name="Pandey P."/>
            <person name="Pandey S.P."/>
            <person name="Timmermann B."/>
            <person name="Baldwin I.T."/>
        </authorList>
    </citation>
    <scope>NUCLEOTIDE SEQUENCE [LARGE SCALE GENOMIC DNA]</scope>
    <source>
        <strain evidence="4">UT</strain>
    </source>
</reference>
<dbReference type="SMR" id="A0A1J6KDM6"/>
<comment type="caution">
    <text evidence="4">The sequence shown here is derived from an EMBL/GenBank/DDBJ whole genome shotgun (WGS) entry which is preliminary data.</text>
</comment>
<name>A0A1J6KDM6_NICAT</name>
<evidence type="ECO:0000256" key="3">
    <source>
        <dbReference type="ARBA" id="ARBA00023274"/>
    </source>
</evidence>
<sequence length="105" mass="11634">MAVSNIFCSKFLSLALSFNSAIISLNFQHVLLQKIVVSVKAFGLKTYKAKLAVFPRRGRKVKAGNYGLEELAMATQVHGAYMPIAREKPSVDLVKVTEEMKLFNA</sequence>
<dbReference type="EMBL" id="MJEQ01002146">
    <property type="protein sequence ID" value="OIT28170.1"/>
    <property type="molecule type" value="Genomic_DNA"/>
</dbReference>
<evidence type="ECO:0000313" key="5">
    <source>
        <dbReference type="Proteomes" id="UP000187609"/>
    </source>
</evidence>
<dbReference type="PANTHER" id="PTHR11722">
    <property type="entry name" value="60S RIBOSOMAL PROTEIN L13"/>
    <property type="match status" value="1"/>
</dbReference>
<evidence type="ECO:0000256" key="1">
    <source>
        <dbReference type="ARBA" id="ARBA00005640"/>
    </source>
</evidence>
<accession>A0A1J6KDM6</accession>
<organism evidence="4 5">
    <name type="scientific">Nicotiana attenuata</name>
    <name type="common">Coyote tobacco</name>
    <dbReference type="NCBI Taxonomy" id="49451"/>
    <lineage>
        <taxon>Eukaryota</taxon>
        <taxon>Viridiplantae</taxon>
        <taxon>Streptophyta</taxon>
        <taxon>Embryophyta</taxon>
        <taxon>Tracheophyta</taxon>
        <taxon>Spermatophyta</taxon>
        <taxon>Magnoliopsida</taxon>
        <taxon>eudicotyledons</taxon>
        <taxon>Gunneridae</taxon>
        <taxon>Pentapetalae</taxon>
        <taxon>asterids</taxon>
        <taxon>lamiids</taxon>
        <taxon>Solanales</taxon>
        <taxon>Solanaceae</taxon>
        <taxon>Nicotianoideae</taxon>
        <taxon>Nicotianeae</taxon>
        <taxon>Nicotiana</taxon>
    </lineage>
</organism>
<keyword evidence="5" id="KW-1185">Reference proteome</keyword>
<comment type="similarity">
    <text evidence="1">Belongs to the eukaryotic ribosomal protein eL13 family.</text>
</comment>
<dbReference type="GO" id="GO:0003723">
    <property type="term" value="F:RNA binding"/>
    <property type="evidence" value="ECO:0007669"/>
    <property type="project" value="TreeGrafter"/>
</dbReference>